<reference evidence="2 3" key="1">
    <citation type="submission" date="2013-05" db="EMBL/GenBank/DDBJ databases">
        <title>Genome sequence of Streptomyces sparsogenes DSM 40356.</title>
        <authorList>
            <person name="Coyne S."/>
            <person name="Seebeck F.P."/>
        </authorList>
    </citation>
    <scope>NUCLEOTIDE SEQUENCE [LARGE SCALE GENOMIC DNA]</scope>
    <source>
        <strain evidence="2 3">DSM 40356</strain>
    </source>
</reference>
<accession>A0A1R1SR95</accession>
<dbReference type="STRING" id="67365.GCA_001704635_00480"/>
<name>A0A1R1SR95_9ACTN</name>
<evidence type="ECO:0000313" key="3">
    <source>
        <dbReference type="Proteomes" id="UP000186168"/>
    </source>
</evidence>
<dbReference type="GeneID" id="96745673"/>
<keyword evidence="1" id="KW-0472">Membrane</keyword>
<keyword evidence="3" id="KW-1185">Reference proteome</keyword>
<organism evidence="2 3">
    <name type="scientific">Streptomyces sparsogenes DSM 40356</name>
    <dbReference type="NCBI Taxonomy" id="1331668"/>
    <lineage>
        <taxon>Bacteria</taxon>
        <taxon>Bacillati</taxon>
        <taxon>Actinomycetota</taxon>
        <taxon>Actinomycetes</taxon>
        <taxon>Kitasatosporales</taxon>
        <taxon>Streptomycetaceae</taxon>
        <taxon>Streptomyces</taxon>
    </lineage>
</organism>
<dbReference type="Proteomes" id="UP000186168">
    <property type="component" value="Unassembled WGS sequence"/>
</dbReference>
<evidence type="ECO:0000313" key="2">
    <source>
        <dbReference type="EMBL" id="OMI40826.1"/>
    </source>
</evidence>
<dbReference type="EMBL" id="ASQP01000058">
    <property type="protein sequence ID" value="OMI40826.1"/>
    <property type="molecule type" value="Genomic_DNA"/>
</dbReference>
<feature type="transmembrane region" description="Helical" evidence="1">
    <location>
        <begin position="238"/>
        <end position="259"/>
    </location>
</feature>
<protein>
    <submittedName>
        <fullName evidence="2">Uncharacterized protein</fullName>
    </submittedName>
</protein>
<dbReference type="RefSeq" id="WP_065965439.1">
    <property type="nucleotide sequence ID" value="NZ_ASQP01000058.1"/>
</dbReference>
<keyword evidence="1" id="KW-0812">Transmembrane</keyword>
<evidence type="ECO:0000256" key="1">
    <source>
        <dbReference type="SAM" id="Phobius"/>
    </source>
</evidence>
<gene>
    <name evidence="2" type="ORF">SPAR_03881</name>
</gene>
<proteinExistence type="predicted"/>
<dbReference type="AlphaFoldDB" id="A0A1R1SR95"/>
<keyword evidence="1" id="KW-1133">Transmembrane helix</keyword>
<comment type="caution">
    <text evidence="2">The sequence shown here is derived from an EMBL/GenBank/DDBJ whole genome shotgun (WGS) entry which is preliminary data.</text>
</comment>
<sequence length="260" mass="28060">MVEEAAVEEAAVEETAVEETAEEKAAVEVAHHLPAVAGGARQLREALRQGGEAFPVALREADDGLLLSALDEGMPAERATRVVVELVRRAPERGPELADAVCEKVLLARLYLEAPASSGADDRLRVRNALMLYDGLVRPCAERGGTPGLLACVVPALWAARGGAGREVVRRIVDSRQPTGFGERAWKELFTCAAEECREREDAAAAVARRGARRWWSRRLRPRRGGDGGRIELQPGQLWVSILLGLISVGLVLIVVLAAR</sequence>